<protein>
    <submittedName>
        <fullName evidence="1">Uncharacterized protein</fullName>
    </submittedName>
</protein>
<reference evidence="1 2" key="1">
    <citation type="submission" date="2019-02" db="EMBL/GenBank/DDBJ databases">
        <title>Planctomycetal bacteria perform biofilm scaping via a novel small molecule.</title>
        <authorList>
            <person name="Jeske O."/>
            <person name="Boedeker C."/>
            <person name="Wiegand S."/>
            <person name="Breitling P."/>
            <person name="Kallscheuer N."/>
            <person name="Jogler M."/>
            <person name="Rohde M."/>
            <person name="Petersen J."/>
            <person name="Medema M.H."/>
            <person name="Surup F."/>
            <person name="Jogler C."/>
        </authorList>
    </citation>
    <scope>NUCLEOTIDE SEQUENCE [LARGE SCALE GENOMIC DNA]</scope>
    <source>
        <strain evidence="1 2">Mal15</strain>
    </source>
</reference>
<name>A0A5B9M9H5_9BACT</name>
<dbReference type="KEGG" id="smam:Mal15_19670"/>
<accession>A0A5B9M9H5</accession>
<evidence type="ECO:0000313" key="2">
    <source>
        <dbReference type="Proteomes" id="UP000321353"/>
    </source>
</evidence>
<dbReference type="EMBL" id="CP036264">
    <property type="protein sequence ID" value="QEF97921.1"/>
    <property type="molecule type" value="Genomic_DNA"/>
</dbReference>
<organism evidence="1 2">
    <name type="scientific">Stieleria maiorica</name>
    <dbReference type="NCBI Taxonomy" id="2795974"/>
    <lineage>
        <taxon>Bacteria</taxon>
        <taxon>Pseudomonadati</taxon>
        <taxon>Planctomycetota</taxon>
        <taxon>Planctomycetia</taxon>
        <taxon>Pirellulales</taxon>
        <taxon>Pirellulaceae</taxon>
        <taxon>Stieleria</taxon>
    </lineage>
</organism>
<evidence type="ECO:0000313" key="1">
    <source>
        <dbReference type="EMBL" id="QEF97921.1"/>
    </source>
</evidence>
<dbReference type="AlphaFoldDB" id="A0A5B9M9H5"/>
<keyword evidence="2" id="KW-1185">Reference proteome</keyword>
<proteinExistence type="predicted"/>
<sequence length="50" mass="5355">MPGGADPAIALPPNLSHIPPCDDCNVGWPFSLLRFGVMVDCQLICMTVEI</sequence>
<gene>
    <name evidence="1" type="ORF">Mal15_19670</name>
</gene>
<dbReference type="Proteomes" id="UP000321353">
    <property type="component" value="Chromosome"/>
</dbReference>